<keyword evidence="1" id="KW-0732">Signal</keyword>
<reference evidence="2" key="1">
    <citation type="submission" date="2020-10" db="EMBL/GenBank/DDBJ databases">
        <authorList>
            <person name="Gilroy R."/>
        </authorList>
    </citation>
    <scope>NUCLEOTIDE SEQUENCE</scope>
    <source>
        <strain evidence="2">ChiW25-3613</strain>
    </source>
</reference>
<accession>A0A9D1DA46</accession>
<gene>
    <name evidence="2" type="ORF">IAB90_00185</name>
</gene>
<evidence type="ECO:0000313" key="3">
    <source>
        <dbReference type="Proteomes" id="UP000824179"/>
    </source>
</evidence>
<dbReference type="Proteomes" id="UP000824179">
    <property type="component" value="Unassembled WGS sequence"/>
</dbReference>
<dbReference type="InterPro" id="IPR026906">
    <property type="entry name" value="LRR_5"/>
</dbReference>
<protein>
    <submittedName>
        <fullName evidence="2">Leucine-rich repeat domain-containing protein</fullName>
    </submittedName>
</protein>
<dbReference type="Pfam" id="PF13306">
    <property type="entry name" value="LRR_5"/>
    <property type="match status" value="3"/>
</dbReference>
<reference evidence="2" key="2">
    <citation type="journal article" date="2021" name="PeerJ">
        <title>Extensive microbial diversity within the chicken gut microbiome revealed by metagenomics and culture.</title>
        <authorList>
            <person name="Gilroy R."/>
            <person name="Ravi A."/>
            <person name="Getino M."/>
            <person name="Pursley I."/>
            <person name="Horton D.L."/>
            <person name="Alikhan N.F."/>
            <person name="Baker D."/>
            <person name="Gharbi K."/>
            <person name="Hall N."/>
            <person name="Watson M."/>
            <person name="Adriaenssens E.M."/>
            <person name="Foster-Nyarko E."/>
            <person name="Jarju S."/>
            <person name="Secka A."/>
            <person name="Antonio M."/>
            <person name="Oren A."/>
            <person name="Chaudhuri R.R."/>
            <person name="La Ragione R."/>
            <person name="Hildebrand F."/>
            <person name="Pallen M.J."/>
        </authorList>
    </citation>
    <scope>NUCLEOTIDE SEQUENCE</scope>
    <source>
        <strain evidence="2">ChiW25-3613</strain>
    </source>
</reference>
<organism evidence="2 3">
    <name type="scientific">Candidatus Coproplasma stercoripullorum</name>
    <dbReference type="NCBI Taxonomy" id="2840751"/>
    <lineage>
        <taxon>Bacteria</taxon>
        <taxon>Bacillati</taxon>
        <taxon>Bacillota</taxon>
        <taxon>Clostridia</taxon>
        <taxon>Eubacteriales</taxon>
        <taxon>Candidatus Coproplasma</taxon>
    </lineage>
</organism>
<comment type="caution">
    <text evidence="2">The sequence shown here is derived from an EMBL/GenBank/DDBJ whole genome shotgun (WGS) entry which is preliminary data.</text>
</comment>
<feature type="signal peptide" evidence="1">
    <location>
        <begin position="1"/>
        <end position="30"/>
    </location>
</feature>
<dbReference type="Gene3D" id="3.80.10.10">
    <property type="entry name" value="Ribonuclease Inhibitor"/>
    <property type="match status" value="4"/>
</dbReference>
<evidence type="ECO:0000313" key="2">
    <source>
        <dbReference type="EMBL" id="HIR38777.1"/>
    </source>
</evidence>
<feature type="chain" id="PRO_5038854853" evidence="1">
    <location>
        <begin position="31"/>
        <end position="809"/>
    </location>
</feature>
<dbReference type="PANTHER" id="PTHR45661:SF3">
    <property type="entry name" value="IG-LIKE DOMAIN-CONTAINING PROTEIN"/>
    <property type="match status" value="1"/>
</dbReference>
<dbReference type="InterPro" id="IPR053139">
    <property type="entry name" value="Surface_bspA-like"/>
</dbReference>
<dbReference type="AlphaFoldDB" id="A0A9D1DA46"/>
<dbReference type="InterPro" id="IPR032675">
    <property type="entry name" value="LRR_dom_sf"/>
</dbReference>
<dbReference type="SUPFAM" id="SSF52058">
    <property type="entry name" value="L domain-like"/>
    <property type="match status" value="2"/>
</dbReference>
<name>A0A9D1DA46_9FIRM</name>
<dbReference type="EMBL" id="DVHB01000005">
    <property type="protein sequence ID" value="HIR38777.1"/>
    <property type="molecule type" value="Genomic_DNA"/>
</dbReference>
<proteinExistence type="predicted"/>
<dbReference type="PANTHER" id="PTHR45661">
    <property type="entry name" value="SURFACE ANTIGEN"/>
    <property type="match status" value="1"/>
</dbReference>
<evidence type="ECO:0000256" key="1">
    <source>
        <dbReference type="SAM" id="SignalP"/>
    </source>
</evidence>
<sequence>MRISANKKVWKTLLCLAAGLLCCCCMLCLAACDEDSGGKPAEHTHDWGEWTVVQEPTCTREGQRQRVCKSDSSHVETEAIAALGHDLVGVPEQPATCTEEGHTAYKQCSRCWYTEGYNILRPAGHSASENDWCRDDYFHWQICSVCGEQFNKDQHEYSHLCVCGLESDYTLGLHFKLLYDGTYEVSKGQATDTVLKIPAIYHGRDVSSVATAAFRMYDCTEVILPDTITTIGTNAFQYCSLSKITLSNNLTEMGDYAFADCDNLVSVDIPASLKEIPFFAFTDCSALSSVTLHEGLEVIGSHAFWVCRSLSSISIPTTVTEIGGSAFASSGLTSAVIPGNVVTLGAGAFAYCENLSYVKIEPGLKYLGEGAFYGCKLLTELQQIELPDGILEIGSNPLAETPVYTNAADHAAKTKTLFTFSVNGYLFKMTDTYIEEDKRPLSVSIVGNVVADGAVGLNSVQSVTVSDSVTYIGERAFRDCYSLVSIKLSENITEIHDETFYNCFNLLSISIPEKVERIGYNAFRFCSDLMTVDMPNHPVLIEQGAFANTGIYENEGVWVDGVLYVDGHLISGDQFRGEEYTVLPGTYSIAQFAFFAPTSDVFPLKKLTIPDSVGIIGEYAFSGCHKLESITMSQNVTYIGGNAFRGDKMNPFELPQTLEYIGTGNFNKEGFYSSRLPDKLTVIESYSFAGSAFEGLLVLPENLEHLEMWAFRDCEIDEVIVPKSIKSFDISAFGYDVYFEDSSGFITQYPNYYYCGTEADWENVDIYRNESEYMPGIHGTIKLYFYSETAPTGEGRYWHYVDGKPAIWE</sequence>